<accession>A0A497EKM0</accession>
<feature type="transmembrane region" description="Helical" evidence="1">
    <location>
        <begin position="28"/>
        <end position="48"/>
    </location>
</feature>
<evidence type="ECO:0000256" key="1">
    <source>
        <dbReference type="SAM" id="Phobius"/>
    </source>
</evidence>
<comment type="caution">
    <text evidence="2">The sequence shown here is derived from an EMBL/GenBank/DDBJ whole genome shotgun (WGS) entry which is preliminary data.</text>
</comment>
<name>A0A497EKM0_9CREN</name>
<feature type="transmembrane region" description="Helical" evidence="1">
    <location>
        <begin position="54"/>
        <end position="71"/>
    </location>
</feature>
<protein>
    <submittedName>
        <fullName evidence="2">Uncharacterized protein</fullName>
    </submittedName>
</protein>
<feature type="transmembrane region" description="Helical" evidence="1">
    <location>
        <begin position="83"/>
        <end position="103"/>
    </location>
</feature>
<dbReference type="AlphaFoldDB" id="A0A497EKM0"/>
<keyword evidence="1" id="KW-1133">Transmembrane helix</keyword>
<sequence length="209" mass="24269">MLLKYDFLPLAMAIASVPYFWKNRKNLSFIEVFSAVWLILAVLFYHIMSYKTPWLVVHIVAPLSLFGSIYVGRELFNLDKEALRFAFIFAAIATLVVSFHITYINYNDARNEELIYVQTQPGAVEIAETIKDLISEGRKVAVYVPGHHYWPLPWMLRHESVTFTAGGCPIGYDYVFTTMKEECEKKGYVPLKSYEFRVGFYFWKMAKGK</sequence>
<proteinExistence type="predicted"/>
<evidence type="ECO:0000313" key="2">
    <source>
        <dbReference type="EMBL" id="RLE47193.1"/>
    </source>
</evidence>
<dbReference type="EMBL" id="QMQV01000145">
    <property type="protein sequence ID" value="RLE47193.1"/>
    <property type="molecule type" value="Genomic_DNA"/>
</dbReference>
<gene>
    <name evidence="2" type="ORF">DRJ31_09250</name>
</gene>
<keyword evidence="1" id="KW-0812">Transmembrane</keyword>
<evidence type="ECO:0000313" key="3">
    <source>
        <dbReference type="Proteomes" id="UP000278475"/>
    </source>
</evidence>
<reference evidence="2 3" key="1">
    <citation type="submission" date="2018-06" db="EMBL/GenBank/DDBJ databases">
        <title>Extensive metabolic versatility and redundancy in microbially diverse, dynamic hydrothermal sediments.</title>
        <authorList>
            <person name="Dombrowski N."/>
            <person name="Teske A."/>
            <person name="Baker B.J."/>
        </authorList>
    </citation>
    <scope>NUCLEOTIDE SEQUENCE [LARGE SCALE GENOMIC DNA]</scope>
    <source>
        <strain evidence="2">B66_G16</strain>
    </source>
</reference>
<keyword evidence="1" id="KW-0472">Membrane</keyword>
<dbReference type="Proteomes" id="UP000278475">
    <property type="component" value="Unassembled WGS sequence"/>
</dbReference>
<organism evidence="2 3">
    <name type="scientific">Thermoproteota archaeon</name>
    <dbReference type="NCBI Taxonomy" id="2056631"/>
    <lineage>
        <taxon>Archaea</taxon>
        <taxon>Thermoproteota</taxon>
    </lineage>
</organism>